<protein>
    <submittedName>
        <fullName evidence="1">Uncharacterized protein</fullName>
    </submittedName>
</protein>
<evidence type="ECO:0000313" key="1">
    <source>
        <dbReference type="EMBL" id="RXK04113.1"/>
    </source>
</evidence>
<sequence>MYILENYDFLESLVKDGQVDKNQKFLKDGFCIADKKENPNHVFVFHFLNGAVWSTYGWTNSKNKSFLEFYKKIEKLMFSFNMPIYRTGKNRDFKNHTKFIGLIDGFEVYQYVRSF</sequence>
<dbReference type="AlphaFoldDB" id="A0A4Q1APM8"/>
<comment type="caution">
    <text evidence="1">The sequence shown here is derived from an EMBL/GenBank/DDBJ whole genome shotgun (WGS) entry which is preliminary data.</text>
</comment>
<dbReference type="Proteomes" id="UP000289758">
    <property type="component" value="Unassembled WGS sequence"/>
</dbReference>
<proteinExistence type="predicted"/>
<keyword evidence="2" id="KW-1185">Reference proteome</keyword>
<evidence type="ECO:0000313" key="2">
    <source>
        <dbReference type="Proteomes" id="UP000289758"/>
    </source>
</evidence>
<accession>A0A4Q1APM8</accession>
<name>A0A4Q1APM8_9BACT</name>
<dbReference type="RefSeq" id="WP_129087867.1">
    <property type="nucleotide sequence ID" value="NZ_CP053836.1"/>
</dbReference>
<dbReference type="EMBL" id="PDKK01000011">
    <property type="protein sequence ID" value="RXK04113.1"/>
    <property type="molecule type" value="Genomic_DNA"/>
</dbReference>
<reference evidence="1 2" key="1">
    <citation type="submission" date="2017-10" db="EMBL/GenBank/DDBJ databases">
        <title>Genomics of the genus Arcobacter.</title>
        <authorList>
            <person name="Perez-Cataluna A."/>
            <person name="Figueras M.J."/>
        </authorList>
    </citation>
    <scope>NUCLEOTIDE SEQUENCE [LARGE SCALE GENOMIC DNA]</scope>
    <source>
        <strain evidence="1 2">CECT 8441</strain>
    </source>
</reference>
<organism evidence="1 2">
    <name type="scientific">Halarcobacter ebronensis</name>
    <dbReference type="NCBI Taxonomy" id="1462615"/>
    <lineage>
        <taxon>Bacteria</taxon>
        <taxon>Pseudomonadati</taxon>
        <taxon>Campylobacterota</taxon>
        <taxon>Epsilonproteobacteria</taxon>
        <taxon>Campylobacterales</taxon>
        <taxon>Arcobacteraceae</taxon>
        <taxon>Halarcobacter</taxon>
    </lineage>
</organism>
<gene>
    <name evidence="1" type="ORF">CRV07_11850</name>
</gene>